<gene>
    <name evidence="6" type="ORF">AOQ84DRAFT_328059</name>
</gene>
<dbReference type="EMBL" id="KV751022">
    <property type="protein sequence ID" value="OCL01989.1"/>
    <property type="molecule type" value="Genomic_DNA"/>
</dbReference>
<dbReference type="InterPro" id="IPR027417">
    <property type="entry name" value="P-loop_NTPase"/>
</dbReference>
<feature type="non-terminal residue" evidence="6">
    <location>
        <position position="926"/>
    </location>
</feature>
<organism evidence="6 7">
    <name type="scientific">Glonium stellatum</name>
    <dbReference type="NCBI Taxonomy" id="574774"/>
    <lineage>
        <taxon>Eukaryota</taxon>
        <taxon>Fungi</taxon>
        <taxon>Dikarya</taxon>
        <taxon>Ascomycota</taxon>
        <taxon>Pezizomycotina</taxon>
        <taxon>Dothideomycetes</taxon>
        <taxon>Pleosporomycetidae</taxon>
        <taxon>Gloniales</taxon>
        <taxon>Gloniaceae</taxon>
        <taxon>Glonium</taxon>
    </lineage>
</organism>
<dbReference type="InterPro" id="IPR002110">
    <property type="entry name" value="Ankyrin_rpt"/>
</dbReference>
<protein>
    <recommendedName>
        <fullName evidence="8">NACHT domain-containing protein</fullName>
    </recommendedName>
</protein>
<dbReference type="InterPro" id="IPR056125">
    <property type="entry name" value="DUF7708"/>
</dbReference>
<reference evidence="6 7" key="1">
    <citation type="journal article" date="2016" name="Nat. Commun.">
        <title>Ectomycorrhizal ecology is imprinted in the genome of the dominant symbiotic fungus Cenococcum geophilum.</title>
        <authorList>
            <consortium name="DOE Joint Genome Institute"/>
            <person name="Peter M."/>
            <person name="Kohler A."/>
            <person name="Ohm R.A."/>
            <person name="Kuo A."/>
            <person name="Krutzmann J."/>
            <person name="Morin E."/>
            <person name="Arend M."/>
            <person name="Barry K.W."/>
            <person name="Binder M."/>
            <person name="Choi C."/>
            <person name="Clum A."/>
            <person name="Copeland A."/>
            <person name="Grisel N."/>
            <person name="Haridas S."/>
            <person name="Kipfer T."/>
            <person name="LaButti K."/>
            <person name="Lindquist E."/>
            <person name="Lipzen A."/>
            <person name="Maire R."/>
            <person name="Meier B."/>
            <person name="Mihaltcheva S."/>
            <person name="Molinier V."/>
            <person name="Murat C."/>
            <person name="Poggeler S."/>
            <person name="Quandt C.A."/>
            <person name="Sperisen C."/>
            <person name="Tritt A."/>
            <person name="Tisserant E."/>
            <person name="Crous P.W."/>
            <person name="Henrissat B."/>
            <person name="Nehls U."/>
            <person name="Egli S."/>
            <person name="Spatafora J.W."/>
            <person name="Grigoriev I.V."/>
            <person name="Martin F.M."/>
        </authorList>
    </citation>
    <scope>NUCLEOTIDE SEQUENCE [LARGE SCALE GENOMIC DNA]</scope>
    <source>
        <strain evidence="6 7">CBS 207.34</strain>
    </source>
</reference>
<feature type="domain" description="DUF7708" evidence="4">
    <location>
        <begin position="78"/>
        <end position="210"/>
    </location>
</feature>
<keyword evidence="7" id="KW-1185">Reference proteome</keyword>
<accession>A0A8E2ENM4</accession>
<keyword evidence="1" id="KW-0677">Repeat</keyword>
<dbReference type="InterPro" id="IPR054471">
    <property type="entry name" value="GPIID_WHD"/>
</dbReference>
<dbReference type="Pfam" id="PF24883">
    <property type="entry name" value="NPHP3_N"/>
    <property type="match status" value="1"/>
</dbReference>
<evidence type="ECO:0008006" key="8">
    <source>
        <dbReference type="Google" id="ProtNLM"/>
    </source>
</evidence>
<feature type="domain" description="GPI inositol-deacylase winged helix" evidence="3">
    <location>
        <begin position="546"/>
        <end position="625"/>
    </location>
</feature>
<dbReference type="AlphaFoldDB" id="A0A8E2ENM4"/>
<proteinExistence type="predicted"/>
<dbReference type="Gene3D" id="1.25.40.20">
    <property type="entry name" value="Ankyrin repeat-containing domain"/>
    <property type="match status" value="1"/>
</dbReference>
<name>A0A8E2ENM4_9PEZI</name>
<dbReference type="OrthoDB" id="7464126at2759"/>
<dbReference type="Gene3D" id="3.40.50.300">
    <property type="entry name" value="P-loop containing nucleotide triphosphate hydrolases"/>
    <property type="match status" value="1"/>
</dbReference>
<evidence type="ECO:0000256" key="2">
    <source>
        <dbReference type="PROSITE-ProRule" id="PRU00023"/>
    </source>
</evidence>
<dbReference type="Proteomes" id="UP000250140">
    <property type="component" value="Unassembled WGS sequence"/>
</dbReference>
<dbReference type="PANTHER" id="PTHR10039">
    <property type="entry name" value="AMELOGENIN"/>
    <property type="match status" value="1"/>
</dbReference>
<evidence type="ECO:0000313" key="6">
    <source>
        <dbReference type="EMBL" id="OCL01989.1"/>
    </source>
</evidence>
<dbReference type="PROSITE" id="PS50088">
    <property type="entry name" value="ANK_REPEAT"/>
    <property type="match status" value="1"/>
</dbReference>
<feature type="repeat" description="ANK" evidence="2">
    <location>
        <begin position="872"/>
        <end position="893"/>
    </location>
</feature>
<dbReference type="InterPro" id="IPR036770">
    <property type="entry name" value="Ankyrin_rpt-contain_sf"/>
</dbReference>
<dbReference type="PROSITE" id="PS50297">
    <property type="entry name" value="ANK_REP_REGION"/>
    <property type="match status" value="1"/>
</dbReference>
<dbReference type="Pfam" id="PF24809">
    <property type="entry name" value="DUF7708"/>
    <property type="match status" value="1"/>
</dbReference>
<sequence>MSVVLARASRLKPEIRLAQAISAFEADLSSAQKATLRTYKSQSLNSPPDVSDVMQLTAEIDSYASGKAAGRRCFGPRLTNFLQAVQQYAALGDIIIGGSQNLIACGVWSLVRMSLLLIVNFSSYFEKLSTLLMNVGRSAPRYQAMTLLYPQSKVLQSHLSEYFIVVVHLCHKLLEFTQKSTFGQVTYALSNSDMTNFQSEFDRWANSIKEEANLLMAKKFEEEAQENSRFRDLSTKFSKSASRQQRLATKLRILDFCSNYDYETTWKQARKAGTTTLLNRNSKYQDWKGRTDSCTLVYTGKLGSGKSVLMANIVDDIHLYVRSKSIVVAYFFCRHDIPESLKARTVIGSLARQLLCSIPNLTIAVELLDQATPAPDFSTLISILQCALPPDCKMYFILDGLDECDDIERETLIQQVGKLQEVFVLSLCVSFRLEPDNALGLSSEPLAAVTITSIPEENPDIESFIKAELESRVDARKLVIGNPNLILEIQDALEKGSQGMFLWVVLQIDALCTMRTDDTIRGALADLPKDLPETFSRILQRSEGFGKNYQRPIPELITVAHRPLTIEELGEALSVVPGDSLWNPARLLNDVYSTLKCCGCLLTVDEDELTVRLVHHSVKQFLLSGPTGLADVPITMRAAQKRMGGIIITYLSYGVFETQLSTSVVPQMMTGSVPSKIIHSTLDSASSVRGLALTLLRSGKRPGCDIGKILAETSKHFGRLVYKFHFLSYARLYWLQHILDVSEPGPIMCDMLLILMKKNAVNINAADEDSWKLMLWAYLNGHAIIVKHLLESGNFHLHSMKISGGQKLLFMAAKDGDVAVVKLLLERGGVYINSRDEQGQTALWKAAGNGHEVVVKLLLKSREIDVNSWDGEGRTPLWKAVENGDEAVVKLLLTAKKINVDPRKTLFETPFSKADIDPWPGTGHSP</sequence>
<dbReference type="SUPFAM" id="SSF48403">
    <property type="entry name" value="Ankyrin repeat"/>
    <property type="match status" value="1"/>
</dbReference>
<dbReference type="InterPro" id="IPR056884">
    <property type="entry name" value="NPHP3-like_N"/>
</dbReference>
<dbReference type="Pfam" id="PF12796">
    <property type="entry name" value="Ank_2"/>
    <property type="match status" value="1"/>
</dbReference>
<dbReference type="PANTHER" id="PTHR10039:SF10">
    <property type="entry name" value="NACHT DOMAIN-CONTAINING PROTEIN"/>
    <property type="match status" value="1"/>
</dbReference>
<evidence type="ECO:0000259" key="3">
    <source>
        <dbReference type="Pfam" id="PF22939"/>
    </source>
</evidence>
<evidence type="ECO:0000313" key="7">
    <source>
        <dbReference type="Proteomes" id="UP000250140"/>
    </source>
</evidence>
<dbReference type="SMART" id="SM00248">
    <property type="entry name" value="ANK"/>
    <property type="match status" value="4"/>
</dbReference>
<keyword evidence="2" id="KW-0040">ANK repeat</keyword>
<evidence type="ECO:0000256" key="1">
    <source>
        <dbReference type="ARBA" id="ARBA00022737"/>
    </source>
</evidence>
<feature type="domain" description="Nephrocystin 3-like N-terminal" evidence="5">
    <location>
        <begin position="273"/>
        <end position="419"/>
    </location>
</feature>
<evidence type="ECO:0000259" key="5">
    <source>
        <dbReference type="Pfam" id="PF24883"/>
    </source>
</evidence>
<dbReference type="Pfam" id="PF22939">
    <property type="entry name" value="WHD_GPIID"/>
    <property type="match status" value="1"/>
</dbReference>
<evidence type="ECO:0000259" key="4">
    <source>
        <dbReference type="Pfam" id="PF24809"/>
    </source>
</evidence>